<evidence type="ECO:0000256" key="4">
    <source>
        <dbReference type="ARBA" id="ARBA00022691"/>
    </source>
</evidence>
<dbReference type="Pfam" id="PF07669">
    <property type="entry name" value="Eco57I"/>
    <property type="match status" value="1"/>
</dbReference>
<feature type="domain" description="Type II methyltransferase M.TaqI-like" evidence="6">
    <location>
        <begin position="625"/>
        <end position="980"/>
    </location>
</feature>
<gene>
    <name evidence="7" type="ORF">SAMN05216587_10960</name>
</gene>
<dbReference type="InterPro" id="IPR029063">
    <property type="entry name" value="SAM-dependent_MTases_sf"/>
</dbReference>
<dbReference type="Gene3D" id="3.40.50.150">
    <property type="entry name" value="Vaccinia Virus protein VP39"/>
    <property type="match status" value="2"/>
</dbReference>
<dbReference type="PROSITE" id="PS00092">
    <property type="entry name" value="N6_MTASE"/>
    <property type="match status" value="1"/>
</dbReference>
<dbReference type="EC" id="2.1.1.72" evidence="1"/>
<evidence type="ECO:0000256" key="2">
    <source>
        <dbReference type="ARBA" id="ARBA00022603"/>
    </source>
</evidence>
<dbReference type="SUPFAM" id="SSF53335">
    <property type="entry name" value="S-adenosyl-L-methionine-dependent methyltransferases"/>
    <property type="match status" value="1"/>
</dbReference>
<dbReference type="GO" id="GO:0006304">
    <property type="term" value="P:DNA modification"/>
    <property type="evidence" value="ECO:0007669"/>
    <property type="project" value="InterPro"/>
</dbReference>
<comment type="catalytic activity">
    <reaction evidence="5">
        <text>a 2'-deoxyadenosine in DNA + S-adenosyl-L-methionine = an N(6)-methyl-2'-deoxyadenosine in DNA + S-adenosyl-L-homocysteine + H(+)</text>
        <dbReference type="Rhea" id="RHEA:15197"/>
        <dbReference type="Rhea" id="RHEA-COMP:12418"/>
        <dbReference type="Rhea" id="RHEA-COMP:12419"/>
        <dbReference type="ChEBI" id="CHEBI:15378"/>
        <dbReference type="ChEBI" id="CHEBI:57856"/>
        <dbReference type="ChEBI" id="CHEBI:59789"/>
        <dbReference type="ChEBI" id="CHEBI:90615"/>
        <dbReference type="ChEBI" id="CHEBI:90616"/>
        <dbReference type="EC" id="2.1.1.72"/>
    </reaction>
</comment>
<sequence length="1596" mass="184620">MAKEIDLTGIDNVNEYYTNHYLNTIFAENIDTQVKVYKETAKEEESKTPWSKLKAMARHYYAAHEHSSHERFSGETLEHIERLAQYYLDALGYPALQPETITLDGDISVPVALEIKKASGAPLLWVLLSASHDLSASVMAGHFFDASLGEISLTEKPNEEMVGKILFDQQEPPRWLLIIGLKEIVLVDRNKWDYKRMLSFDMETIFSRNDDSTWQAMSVLLHHDSLCPAEGKSLLDELDEASEKNAEGVSEDLKYALRESIELLGNEVLYDLRVNKGQEIKMDSEFAGQLTLECLRYMYRMLFVFFMESREDLGYAPMKAASYVTGYSLESLRQIAEQISIQPDEKVLEGTFVGDTLGKLFDIIYTGYPATEEGQNKWLNLNSHRDDFLLPPLKAHIFDPERTKMVHEAKLRNRVMLRIINLMSLTRDTGKKNARRGRISYANLGINQMGAVYEALLSYRGFIADTDLYEVKRAKDKFNELDVGYFVKAEELDNYTEDERARYETGEKKGQLRVYEKGTFIYRLAGREREKSASYYTPEVLTKCLVKYALKELLVDKSADEILQLTVCEPAMGSAAFLNEAINQLAEAYLQARQKELVEQGEKPIAYDERKKELQKIKMFIADRNVYGVDLNSTAVELAEVSLWLNTIHEGGLVPWFGTQLVNGNSLIGARRECYHVDALRATAKGTRWHENAPERMKLTERRGPKSQVYHFLTGDPGMANYTDKVIKDLEPENIKKIKAWQKGFTKPYDGDDIKVMLHLSQKIDDLWEQQVELRKEIEAETRDNLSIYGHKDDTVDSHTSIRKKDEIYRKGYKSEEQKNAGPYARLRFAMDYWCALWFWPIEKADMLPTRDEFLAEMGFIIEGVVNTNSSIASLTDETYQVSLFNHETQKQLNIFDSLREEAQDAMMEKIRKFYPQGTVVDLEQLITLFPRLALVKEIAKNNKFLHWELEFADIFKERDGFDLMVGNPPWIKIEWNEQSLLSDANPMFAVKKLSATETTKQRTVALEDGNARKMYLEEYVEQSGLQNFLNSVANYHLLKGQKTNLYKCFLPQAWNFCNERGFSGFVHPEGVYDDPNGGALREKLYQRIRKHFMFANELKFFHEVDHHTTFSVNVYGGPRKAINFDTISNLYAVSTLDQCYDGDIKQPVPGIKNKDNKWETKGHPDRIIKVTSREMKIFAYLIDGSKEWCDARLPVVHAKELVETMDEFVRQESTLNDFGNEVLYTFFWNETIAQENGIIARDIHFPNETIDTIYSGPHIGVSNPLFKCSRRVCVLNSDYDNIDLTAINDCYIQRVNYIPHCSMEEYNKKVPRDNNGELTNKFYRIVARKRLNLTGERTLISAIIPPQTAHIIGLTGLEIKDYEYMLILNGQMSSLPFDFFVKIMGQSDFVPDNASKLPYIRTVYDLDIKVRSALLNMVSKNYQNLYEETFDNEYNNIKWAKSDPRLRPERFTTLTDKWTWDTPLRTDYERRQALVELDVLTAMALGMNLDQLKTIYRIQFPVLQSYEADTWYDANGRIAFTINRSLIGVGVDRPTWENTLRQLKPGETYRKTYTDDTQPGGPVERTIEYVAPFDRCDREEDYETVWKFFSEKYGE</sequence>
<protein>
    <recommendedName>
        <fullName evidence="1">site-specific DNA-methyltransferase (adenine-specific)</fullName>
        <ecNumber evidence="1">2.1.1.72</ecNumber>
    </recommendedName>
</protein>
<reference evidence="7 8" key="1">
    <citation type="submission" date="2016-10" db="EMBL/GenBank/DDBJ databases">
        <authorList>
            <person name="de Groot N.N."/>
        </authorList>
    </citation>
    <scope>NUCLEOTIDE SEQUENCE [LARGE SCALE GENOMIC DNA]</scope>
    <source>
        <strain evidence="7 8">L14</strain>
    </source>
</reference>
<dbReference type="GO" id="GO:0003676">
    <property type="term" value="F:nucleic acid binding"/>
    <property type="evidence" value="ECO:0007669"/>
    <property type="project" value="InterPro"/>
</dbReference>
<keyword evidence="2 7" id="KW-0489">Methyltransferase</keyword>
<evidence type="ECO:0000259" key="6">
    <source>
        <dbReference type="Pfam" id="PF07669"/>
    </source>
</evidence>
<dbReference type="GO" id="GO:0032259">
    <property type="term" value="P:methylation"/>
    <property type="evidence" value="ECO:0007669"/>
    <property type="project" value="UniProtKB-KW"/>
</dbReference>
<dbReference type="EMBL" id="FOJX01000009">
    <property type="protein sequence ID" value="SFB07258.1"/>
    <property type="molecule type" value="Genomic_DNA"/>
</dbReference>
<evidence type="ECO:0000313" key="7">
    <source>
        <dbReference type="EMBL" id="SFB07258.1"/>
    </source>
</evidence>
<keyword evidence="3" id="KW-0808">Transferase</keyword>
<dbReference type="PANTHER" id="PTHR33841:SF1">
    <property type="entry name" value="DNA METHYLTRANSFERASE A"/>
    <property type="match status" value="1"/>
</dbReference>
<evidence type="ECO:0000256" key="3">
    <source>
        <dbReference type="ARBA" id="ARBA00022679"/>
    </source>
</evidence>
<dbReference type="GO" id="GO:0009007">
    <property type="term" value="F:site-specific DNA-methyltransferase (adenine-specific) activity"/>
    <property type="evidence" value="ECO:0007669"/>
    <property type="project" value="UniProtKB-EC"/>
</dbReference>
<proteinExistence type="predicted"/>
<evidence type="ECO:0000313" key="8">
    <source>
        <dbReference type="Proteomes" id="UP000183843"/>
    </source>
</evidence>
<evidence type="ECO:0000256" key="1">
    <source>
        <dbReference type="ARBA" id="ARBA00011900"/>
    </source>
</evidence>
<organism evidence="7 8">
    <name type="scientific">Selenomonas ruminantium</name>
    <dbReference type="NCBI Taxonomy" id="971"/>
    <lineage>
        <taxon>Bacteria</taxon>
        <taxon>Bacillati</taxon>
        <taxon>Bacillota</taxon>
        <taxon>Negativicutes</taxon>
        <taxon>Selenomonadales</taxon>
        <taxon>Selenomonadaceae</taxon>
        <taxon>Selenomonas</taxon>
    </lineage>
</organism>
<dbReference type="Proteomes" id="UP000183843">
    <property type="component" value="Unassembled WGS sequence"/>
</dbReference>
<dbReference type="InterPro" id="IPR050953">
    <property type="entry name" value="N4_N6_ade-DNA_methylase"/>
</dbReference>
<dbReference type="RefSeq" id="WP_218140851.1">
    <property type="nucleotide sequence ID" value="NZ_FOJX01000009.1"/>
</dbReference>
<keyword evidence="4" id="KW-0949">S-adenosyl-L-methionine</keyword>
<name>A0A1I0Y4B2_SELRU</name>
<dbReference type="PANTHER" id="PTHR33841">
    <property type="entry name" value="DNA METHYLTRANSFERASE YEEA-RELATED"/>
    <property type="match status" value="1"/>
</dbReference>
<accession>A0A1I0Y4B2</accession>
<evidence type="ECO:0000256" key="5">
    <source>
        <dbReference type="ARBA" id="ARBA00047942"/>
    </source>
</evidence>
<dbReference type="InterPro" id="IPR002052">
    <property type="entry name" value="DNA_methylase_N6_adenine_CS"/>
</dbReference>
<dbReference type="PRINTS" id="PR00507">
    <property type="entry name" value="N12N6MTFRASE"/>
</dbReference>
<dbReference type="InterPro" id="IPR011639">
    <property type="entry name" value="MethylTrfase_TaqI-like_dom"/>
</dbReference>